<feature type="transmembrane region" description="Helical" evidence="7">
    <location>
        <begin position="446"/>
        <end position="472"/>
    </location>
</feature>
<gene>
    <name evidence="8" type="ORF">CP49_04200</name>
</gene>
<evidence type="ECO:0000256" key="6">
    <source>
        <dbReference type="ARBA" id="ARBA00023136"/>
    </source>
</evidence>
<evidence type="ECO:0000256" key="3">
    <source>
        <dbReference type="ARBA" id="ARBA00022475"/>
    </source>
</evidence>
<dbReference type="Pfam" id="PF13440">
    <property type="entry name" value="Polysacc_synt_3"/>
    <property type="match status" value="1"/>
</dbReference>
<comment type="subcellular location">
    <subcellularLocation>
        <location evidence="1">Cell membrane</location>
        <topology evidence="1">Multi-pass membrane protein</topology>
    </subcellularLocation>
</comment>
<feature type="transmembrane region" description="Helical" evidence="7">
    <location>
        <begin position="251"/>
        <end position="274"/>
    </location>
</feature>
<evidence type="ECO:0000256" key="4">
    <source>
        <dbReference type="ARBA" id="ARBA00022692"/>
    </source>
</evidence>
<dbReference type="RefSeq" id="WP_057852920.1">
    <property type="nucleotide sequence ID" value="NZ_LLXX01000143.1"/>
</dbReference>
<dbReference type="GO" id="GO:0005886">
    <property type="term" value="C:plasma membrane"/>
    <property type="evidence" value="ECO:0007669"/>
    <property type="project" value="UniProtKB-SubCell"/>
</dbReference>
<dbReference type="InterPro" id="IPR050833">
    <property type="entry name" value="Poly_Biosynth_Transport"/>
</dbReference>
<feature type="transmembrane region" description="Helical" evidence="7">
    <location>
        <begin position="21"/>
        <end position="41"/>
    </location>
</feature>
<keyword evidence="9" id="KW-1185">Reference proteome</keyword>
<dbReference type="AlphaFoldDB" id="A0A0R3M1Z2"/>
<evidence type="ECO:0000313" key="9">
    <source>
        <dbReference type="Proteomes" id="UP000051913"/>
    </source>
</evidence>
<feature type="transmembrane region" description="Helical" evidence="7">
    <location>
        <begin position="416"/>
        <end position="434"/>
    </location>
</feature>
<keyword evidence="4 7" id="KW-0812">Transmembrane</keyword>
<protein>
    <submittedName>
        <fullName evidence="8">Uncharacterized protein</fullName>
    </submittedName>
</protein>
<evidence type="ECO:0000313" key="8">
    <source>
        <dbReference type="EMBL" id="KRR03152.1"/>
    </source>
</evidence>
<feature type="transmembrane region" description="Helical" evidence="7">
    <location>
        <begin position="90"/>
        <end position="111"/>
    </location>
</feature>
<dbReference type="STRING" id="1518501.CQ10_38875"/>
<dbReference type="Proteomes" id="UP000051913">
    <property type="component" value="Unassembled WGS sequence"/>
</dbReference>
<organism evidence="8 9">
    <name type="scientific">Bradyrhizobium valentinum</name>
    <dbReference type="NCBI Taxonomy" id="1518501"/>
    <lineage>
        <taxon>Bacteria</taxon>
        <taxon>Pseudomonadati</taxon>
        <taxon>Pseudomonadota</taxon>
        <taxon>Alphaproteobacteria</taxon>
        <taxon>Hyphomicrobiales</taxon>
        <taxon>Nitrobacteraceae</taxon>
        <taxon>Bradyrhizobium</taxon>
    </lineage>
</organism>
<feature type="transmembrane region" description="Helical" evidence="7">
    <location>
        <begin position="151"/>
        <end position="170"/>
    </location>
</feature>
<keyword evidence="5 7" id="KW-1133">Transmembrane helix</keyword>
<feature type="transmembrane region" description="Helical" evidence="7">
    <location>
        <begin position="358"/>
        <end position="376"/>
    </location>
</feature>
<dbReference type="CDD" id="cd13127">
    <property type="entry name" value="MATE_tuaB_like"/>
    <property type="match status" value="1"/>
</dbReference>
<comment type="similarity">
    <text evidence="2">Belongs to the polysaccharide synthase family.</text>
</comment>
<dbReference type="OrthoDB" id="7605542at2"/>
<evidence type="ECO:0000256" key="2">
    <source>
        <dbReference type="ARBA" id="ARBA00007430"/>
    </source>
</evidence>
<keyword evidence="3" id="KW-1003">Cell membrane</keyword>
<feature type="transmembrane region" description="Helical" evidence="7">
    <location>
        <begin position="328"/>
        <end position="346"/>
    </location>
</feature>
<evidence type="ECO:0000256" key="1">
    <source>
        <dbReference type="ARBA" id="ARBA00004651"/>
    </source>
</evidence>
<evidence type="ECO:0000256" key="5">
    <source>
        <dbReference type="ARBA" id="ARBA00022989"/>
    </source>
</evidence>
<reference evidence="8 9" key="1">
    <citation type="submission" date="2014-03" db="EMBL/GenBank/DDBJ databases">
        <title>Bradyrhizobium valentinum sp. nov., isolated from effective nodules of Lupinus mariae-josephae, a lupine endemic of basic-lime soils in Eastern Spain.</title>
        <authorList>
            <person name="Duran D."/>
            <person name="Rey L."/>
            <person name="Navarro A."/>
            <person name="Busquets A."/>
            <person name="Imperial J."/>
            <person name="Ruiz-Argueso T."/>
        </authorList>
    </citation>
    <scope>NUCLEOTIDE SEQUENCE [LARGE SCALE GENOMIC DNA]</scope>
    <source>
        <strain evidence="8 9">LmjM3</strain>
    </source>
</reference>
<comment type="caution">
    <text evidence="8">The sequence shown here is derived from an EMBL/GenBank/DDBJ whole genome shotgun (WGS) entry which is preliminary data.</text>
</comment>
<feature type="transmembrane region" description="Helical" evidence="7">
    <location>
        <begin position="47"/>
        <end position="69"/>
    </location>
</feature>
<evidence type="ECO:0000256" key="7">
    <source>
        <dbReference type="SAM" id="Phobius"/>
    </source>
</evidence>
<dbReference type="PANTHER" id="PTHR30250:SF10">
    <property type="entry name" value="LIPOPOLYSACCHARIDE BIOSYNTHESIS PROTEIN WZXC"/>
    <property type="match status" value="1"/>
</dbReference>
<feature type="transmembrane region" description="Helical" evidence="7">
    <location>
        <begin position="286"/>
        <end position="308"/>
    </location>
</feature>
<keyword evidence="6 7" id="KW-0472">Membrane</keyword>
<proteinExistence type="inferred from homology"/>
<name>A0A0R3M1Z2_9BRAD</name>
<accession>A0A0R3M1Z2</accession>
<dbReference type="PANTHER" id="PTHR30250">
    <property type="entry name" value="PST FAMILY PREDICTED COLANIC ACID TRANSPORTER"/>
    <property type="match status" value="1"/>
</dbReference>
<feature type="transmembrane region" description="Helical" evidence="7">
    <location>
        <begin position="176"/>
        <end position="199"/>
    </location>
</feature>
<dbReference type="EMBL" id="LLXX01000143">
    <property type="protein sequence ID" value="KRR03152.1"/>
    <property type="molecule type" value="Genomic_DNA"/>
</dbReference>
<feature type="transmembrane region" description="Helical" evidence="7">
    <location>
        <begin position="382"/>
        <end position="404"/>
    </location>
</feature>
<sequence>MNDKFGGRVSTRTAGGATLLIALRLVTRCIDLVTLLVLGRLLSPADFGLVAIAMSIIMVTEAVMELPVIQALVRLPTLTKADLDTAFTLGLLRGLALALILLILAWPFALAYGDPRLISLIPALAISPVARSLGSPRIAEFSRNLDFRPHFVIEVAGKIFAFAISVSLAWSTQNYWSLASATIAAPVSMVILTYVLAPYWPTLTLQEWRKFSGFLGWSTASQVVNALNWQMDQLLLGRFVNRLDLGRFSMAANLAVLPTQVIVMQVLNPLMVAFSLLRGNSRRLAAAYQNSATAIVGAGIPIMVGMSLISEPMIRIILGGQWIEAAPILRWLSLAIVPSLFVAPLAPLSMALSKTKILLRLSSIEFIFKFPLMIYGTLYYGIAGVLVVRLATGVVVAACSMFAVRELIRLPIRTQVFGPWRPILSCLVMAIVVFPLERRLAGVEEFLPLALGLAAVASSGAAAYGASIFLLWRLAGCPDGFESRIVGAVRNFWHEAAEVPRKDL</sequence>